<dbReference type="OrthoDB" id="3932126at2759"/>
<comment type="subcellular location">
    <subcellularLocation>
        <location evidence="1">Membrane</location>
        <topology evidence="1">Single-pass membrane protein</topology>
    </subcellularLocation>
</comment>
<dbReference type="PANTHER" id="PTHR15549:SF30">
    <property type="entry name" value="MID2 DOMAIN-CONTAINING PROTEIN"/>
    <property type="match status" value="1"/>
</dbReference>
<dbReference type="InterPro" id="IPR051694">
    <property type="entry name" value="Immunoregulatory_rcpt-like"/>
</dbReference>
<dbReference type="GO" id="GO:0071944">
    <property type="term" value="C:cell periphery"/>
    <property type="evidence" value="ECO:0007669"/>
    <property type="project" value="UniProtKB-ARBA"/>
</dbReference>
<protein>
    <recommendedName>
        <fullName evidence="9">Mid2 domain-containing protein</fullName>
    </recommendedName>
</protein>
<keyword evidence="4 6" id="KW-0472">Membrane</keyword>
<gene>
    <name evidence="7" type="ORF">AMS68_004418</name>
</gene>
<feature type="region of interest" description="Disordered" evidence="5">
    <location>
        <begin position="397"/>
        <end position="460"/>
    </location>
</feature>
<proteinExistence type="predicted"/>
<name>A0A6H0XW62_9PEZI</name>
<evidence type="ECO:0008006" key="9">
    <source>
        <dbReference type="Google" id="ProtNLM"/>
    </source>
</evidence>
<feature type="compositionally biased region" description="Polar residues" evidence="5">
    <location>
        <begin position="411"/>
        <end position="427"/>
    </location>
</feature>
<dbReference type="GO" id="GO:0016020">
    <property type="term" value="C:membrane"/>
    <property type="evidence" value="ECO:0007669"/>
    <property type="project" value="UniProtKB-SubCell"/>
</dbReference>
<organism evidence="7 8">
    <name type="scientific">Peltaster fructicola</name>
    <dbReference type="NCBI Taxonomy" id="286661"/>
    <lineage>
        <taxon>Eukaryota</taxon>
        <taxon>Fungi</taxon>
        <taxon>Dikarya</taxon>
        <taxon>Ascomycota</taxon>
        <taxon>Pezizomycotina</taxon>
        <taxon>Dothideomycetes</taxon>
        <taxon>Dothideomycetes incertae sedis</taxon>
        <taxon>Peltaster</taxon>
    </lineage>
</organism>
<dbReference type="PANTHER" id="PTHR15549">
    <property type="entry name" value="PAIRED IMMUNOGLOBULIN-LIKE TYPE 2 RECEPTOR"/>
    <property type="match status" value="1"/>
</dbReference>
<keyword evidence="8" id="KW-1185">Reference proteome</keyword>
<dbReference type="EMBL" id="CP051141">
    <property type="protein sequence ID" value="QIW98900.1"/>
    <property type="molecule type" value="Genomic_DNA"/>
</dbReference>
<evidence type="ECO:0000313" key="8">
    <source>
        <dbReference type="Proteomes" id="UP000503462"/>
    </source>
</evidence>
<dbReference type="AlphaFoldDB" id="A0A6H0XW62"/>
<keyword evidence="2 6" id="KW-0812">Transmembrane</keyword>
<evidence type="ECO:0000313" key="7">
    <source>
        <dbReference type="EMBL" id="QIW98900.1"/>
    </source>
</evidence>
<evidence type="ECO:0000256" key="6">
    <source>
        <dbReference type="SAM" id="Phobius"/>
    </source>
</evidence>
<evidence type="ECO:0000256" key="3">
    <source>
        <dbReference type="ARBA" id="ARBA00022989"/>
    </source>
</evidence>
<accession>A0A6H0XW62</accession>
<sequence>METVTVYFTAADAVTVTAELPQTSGTEDSISPTSSPIVLSSSAVIPSRDVVSNTLVVTTSSDLATSTVVTSTSTSTSTSSTSNDLVTSTSTLISSWLSSSLDSRTVSLPEVKGVTSQTVTSLASVATALQPSTTAWPISTTTDAAAVASTPMASANNTDYHKQAVVGGLAGAMGGTVFLAILLILCCCGRRRWKRRTDNEKQPESQRPPMLANEHSFFRPTPYLAGRNRSSIKSFRTADGNVIRVNLDQFSRPFSEKESWRESVGPRRLTVMNPDKSLPGTPNIAADYIPGFFGRYKGSPEMAVPEQVVYADRGLASKMPGMHIEAGLSKEWIVPSAYQMNKSASVQTSPIVRQQPPHDPFQDDYAYEEDETPRKATETRDWAAVGSALTPFVSRASQNAVERHPHPAMHSVSSFSQATSRRVSSITDPFELESPEVRQEPRFIMQQSPRGGRIRTYDGT</sequence>
<evidence type="ECO:0000256" key="5">
    <source>
        <dbReference type="SAM" id="MobiDB-lite"/>
    </source>
</evidence>
<evidence type="ECO:0000256" key="2">
    <source>
        <dbReference type="ARBA" id="ARBA00022692"/>
    </source>
</evidence>
<keyword evidence="3 6" id="KW-1133">Transmembrane helix</keyword>
<evidence type="ECO:0000256" key="1">
    <source>
        <dbReference type="ARBA" id="ARBA00004167"/>
    </source>
</evidence>
<reference evidence="7 8" key="1">
    <citation type="journal article" date="2016" name="Sci. Rep.">
        <title>Peltaster fructicola genome reveals evolution from an invasive phytopathogen to an ectophytic parasite.</title>
        <authorList>
            <person name="Xu C."/>
            <person name="Chen H."/>
            <person name="Gleason M.L."/>
            <person name="Xu J.R."/>
            <person name="Liu H."/>
            <person name="Zhang R."/>
            <person name="Sun G."/>
        </authorList>
    </citation>
    <scope>NUCLEOTIDE SEQUENCE [LARGE SCALE GENOMIC DNA]</scope>
    <source>
        <strain evidence="7 8">LNHT1506</strain>
    </source>
</reference>
<feature type="transmembrane region" description="Helical" evidence="6">
    <location>
        <begin position="164"/>
        <end position="186"/>
    </location>
</feature>
<evidence type="ECO:0000256" key="4">
    <source>
        <dbReference type="ARBA" id="ARBA00023136"/>
    </source>
</evidence>
<dbReference type="Proteomes" id="UP000503462">
    <property type="component" value="Chromosome 3"/>
</dbReference>